<feature type="binding site" evidence="10">
    <location>
        <begin position="33"/>
        <end position="40"/>
    </location>
    <ligand>
        <name>ATP</name>
        <dbReference type="ChEBI" id="CHEBI:30616"/>
    </ligand>
</feature>
<dbReference type="PROSITE" id="PS51198">
    <property type="entry name" value="UVRD_HELICASE_ATP_BIND"/>
    <property type="match status" value="1"/>
</dbReference>
<evidence type="ECO:0000313" key="15">
    <source>
        <dbReference type="Proteomes" id="UP000050816"/>
    </source>
</evidence>
<dbReference type="GO" id="GO:0016887">
    <property type="term" value="F:ATP hydrolysis activity"/>
    <property type="evidence" value="ECO:0007669"/>
    <property type="project" value="RHEA"/>
</dbReference>
<dbReference type="EMBL" id="AZFK01000076">
    <property type="protein sequence ID" value="KRL88570.1"/>
    <property type="molecule type" value="Genomic_DNA"/>
</dbReference>
<dbReference type="NCBIfam" id="TIGR01073">
    <property type="entry name" value="pcrA"/>
    <property type="match status" value="1"/>
</dbReference>
<evidence type="ECO:0000256" key="11">
    <source>
        <dbReference type="RuleBase" id="RU364053"/>
    </source>
</evidence>
<dbReference type="CDD" id="cd17932">
    <property type="entry name" value="DEXQc_UvrD"/>
    <property type="match status" value="1"/>
</dbReference>
<name>A0A0R1UBK4_9LACO</name>
<comment type="catalytic activity">
    <reaction evidence="9 11">
        <text>ATP + H2O = ADP + phosphate + H(+)</text>
        <dbReference type="Rhea" id="RHEA:13065"/>
        <dbReference type="ChEBI" id="CHEBI:15377"/>
        <dbReference type="ChEBI" id="CHEBI:15378"/>
        <dbReference type="ChEBI" id="CHEBI:30616"/>
        <dbReference type="ChEBI" id="CHEBI:43474"/>
        <dbReference type="ChEBI" id="CHEBI:456216"/>
        <dbReference type="EC" id="5.6.2.4"/>
    </reaction>
</comment>
<evidence type="ECO:0000256" key="4">
    <source>
        <dbReference type="ARBA" id="ARBA00022806"/>
    </source>
</evidence>
<accession>A0A0R1UBK4</accession>
<dbReference type="GO" id="GO:0005829">
    <property type="term" value="C:cytosol"/>
    <property type="evidence" value="ECO:0007669"/>
    <property type="project" value="TreeGrafter"/>
</dbReference>
<evidence type="ECO:0000256" key="5">
    <source>
        <dbReference type="ARBA" id="ARBA00022840"/>
    </source>
</evidence>
<dbReference type="GO" id="GO:0005524">
    <property type="term" value="F:ATP binding"/>
    <property type="evidence" value="ECO:0007669"/>
    <property type="project" value="UniProtKB-UniRule"/>
</dbReference>
<dbReference type="GO" id="GO:0006260">
    <property type="term" value="P:DNA replication"/>
    <property type="evidence" value="ECO:0007669"/>
    <property type="project" value="InterPro"/>
</dbReference>
<evidence type="ECO:0000259" key="12">
    <source>
        <dbReference type="PROSITE" id="PS51198"/>
    </source>
</evidence>
<reference evidence="14 15" key="1">
    <citation type="journal article" date="2015" name="Genome Announc.">
        <title>Expanding the biotechnology potential of lactobacilli through comparative genomics of 213 strains and associated genera.</title>
        <authorList>
            <person name="Sun Z."/>
            <person name="Harris H.M."/>
            <person name="McCann A."/>
            <person name="Guo C."/>
            <person name="Argimon S."/>
            <person name="Zhang W."/>
            <person name="Yang X."/>
            <person name="Jeffery I.B."/>
            <person name="Cooney J.C."/>
            <person name="Kagawa T.F."/>
            <person name="Liu W."/>
            <person name="Song Y."/>
            <person name="Salvetti E."/>
            <person name="Wrobel A."/>
            <person name="Rasinkangas P."/>
            <person name="Parkhill J."/>
            <person name="Rea M.C."/>
            <person name="O'Sullivan O."/>
            <person name="Ritari J."/>
            <person name="Douillard F.P."/>
            <person name="Paul Ross R."/>
            <person name="Yang R."/>
            <person name="Briner A.E."/>
            <person name="Felis G.E."/>
            <person name="de Vos W.M."/>
            <person name="Barrangou R."/>
            <person name="Klaenhammer T.R."/>
            <person name="Caufield P.W."/>
            <person name="Cui Y."/>
            <person name="Zhang H."/>
            <person name="O'Toole P.W."/>
        </authorList>
    </citation>
    <scope>NUCLEOTIDE SEQUENCE [LARGE SCALE GENOMIC DNA]</scope>
    <source>
        <strain evidence="14 15">DSM 15946</strain>
    </source>
</reference>
<dbReference type="Pfam" id="PF21196">
    <property type="entry name" value="PcrA_UvrD_tudor"/>
    <property type="match status" value="1"/>
</dbReference>
<evidence type="ECO:0000256" key="6">
    <source>
        <dbReference type="ARBA" id="ARBA00023125"/>
    </source>
</evidence>
<keyword evidence="5 10" id="KW-0067">ATP-binding</keyword>
<dbReference type="InterPro" id="IPR014017">
    <property type="entry name" value="DNA_helicase_UvrD-like_C"/>
</dbReference>
<dbReference type="GO" id="GO:0033202">
    <property type="term" value="C:DNA helicase complex"/>
    <property type="evidence" value="ECO:0007669"/>
    <property type="project" value="TreeGrafter"/>
</dbReference>
<organism evidence="14 15">
    <name type="scientific">Limosilactobacillus ingluviei DSM 15946</name>
    <dbReference type="NCBI Taxonomy" id="1423760"/>
    <lineage>
        <taxon>Bacteria</taxon>
        <taxon>Bacillati</taxon>
        <taxon>Bacillota</taxon>
        <taxon>Bacilli</taxon>
        <taxon>Lactobacillales</taxon>
        <taxon>Lactobacillaceae</taxon>
        <taxon>Limosilactobacillus</taxon>
    </lineage>
</organism>
<evidence type="ECO:0000256" key="1">
    <source>
        <dbReference type="ARBA" id="ARBA00009922"/>
    </source>
</evidence>
<dbReference type="Gene3D" id="3.40.50.300">
    <property type="entry name" value="P-loop containing nucleotide triphosphate hydrolases"/>
    <property type="match status" value="2"/>
</dbReference>
<protein>
    <recommendedName>
        <fullName evidence="11">ATP-dependent DNA helicase</fullName>
        <ecNumber evidence="11">5.6.2.4</ecNumber>
    </recommendedName>
</protein>
<evidence type="ECO:0000313" key="14">
    <source>
        <dbReference type="EMBL" id="KRL88570.1"/>
    </source>
</evidence>
<keyword evidence="3 10" id="KW-0378">Hydrolase</keyword>
<comment type="catalytic activity">
    <reaction evidence="8">
        <text>Couples ATP hydrolysis with the unwinding of duplex DNA by translocating in the 3'-5' direction.</text>
        <dbReference type="EC" id="5.6.2.4"/>
    </reaction>
</comment>
<dbReference type="GO" id="GO:0000725">
    <property type="term" value="P:recombinational repair"/>
    <property type="evidence" value="ECO:0007669"/>
    <property type="project" value="TreeGrafter"/>
</dbReference>
<evidence type="ECO:0000256" key="3">
    <source>
        <dbReference type="ARBA" id="ARBA00022801"/>
    </source>
</evidence>
<dbReference type="SUPFAM" id="SSF52540">
    <property type="entry name" value="P-loop containing nucleoside triphosphate hydrolases"/>
    <property type="match status" value="1"/>
</dbReference>
<dbReference type="GO" id="GO:0003677">
    <property type="term" value="F:DNA binding"/>
    <property type="evidence" value="ECO:0007669"/>
    <property type="project" value="UniProtKB-KW"/>
</dbReference>
<keyword evidence="4 10" id="KW-0347">Helicase</keyword>
<dbReference type="Pfam" id="PF00580">
    <property type="entry name" value="UvrD-helicase"/>
    <property type="match status" value="1"/>
</dbReference>
<feature type="domain" description="UvrD-like helicase ATP-binding" evidence="12">
    <location>
        <begin position="12"/>
        <end position="291"/>
    </location>
</feature>
<dbReference type="Pfam" id="PF13361">
    <property type="entry name" value="UvrD_C"/>
    <property type="match status" value="1"/>
</dbReference>
<proteinExistence type="inferred from homology"/>
<dbReference type="GO" id="GO:0009314">
    <property type="term" value="P:response to radiation"/>
    <property type="evidence" value="ECO:0007669"/>
    <property type="project" value="UniProtKB-ARBA"/>
</dbReference>
<dbReference type="PANTHER" id="PTHR11070">
    <property type="entry name" value="UVRD / RECB / PCRA DNA HELICASE FAMILY MEMBER"/>
    <property type="match status" value="1"/>
</dbReference>
<evidence type="ECO:0000256" key="8">
    <source>
        <dbReference type="ARBA" id="ARBA00034617"/>
    </source>
</evidence>
<keyword evidence="6 11" id="KW-0238">DNA-binding</keyword>
<dbReference type="Proteomes" id="UP000050816">
    <property type="component" value="Unassembled WGS sequence"/>
</dbReference>
<dbReference type="RefSeq" id="WP_056955266.1">
    <property type="nucleotide sequence ID" value="NZ_AZFK01000076.1"/>
</dbReference>
<dbReference type="InterPro" id="IPR027417">
    <property type="entry name" value="P-loop_NTPase"/>
</dbReference>
<dbReference type="InterPro" id="IPR005751">
    <property type="entry name" value="ATP-dep_DNA_helicase_PcrA"/>
</dbReference>
<dbReference type="EC" id="5.6.2.4" evidence="11"/>
<evidence type="ECO:0000256" key="9">
    <source>
        <dbReference type="ARBA" id="ARBA00048988"/>
    </source>
</evidence>
<dbReference type="AlphaFoldDB" id="A0A0R1UBK4"/>
<keyword evidence="2 10" id="KW-0547">Nucleotide-binding</keyword>
<dbReference type="InterPro" id="IPR013986">
    <property type="entry name" value="DExx_box_DNA_helicase_dom_sf"/>
</dbReference>
<comment type="similarity">
    <text evidence="1 11">Belongs to the helicase family. UvrD subfamily.</text>
</comment>
<evidence type="ECO:0000256" key="2">
    <source>
        <dbReference type="ARBA" id="ARBA00022741"/>
    </source>
</evidence>
<dbReference type="FunFam" id="1.10.10.160:FF:000001">
    <property type="entry name" value="ATP-dependent DNA helicase"/>
    <property type="match status" value="1"/>
</dbReference>
<dbReference type="PATRIC" id="fig|1423760.3.peg.200"/>
<gene>
    <name evidence="14" type="ORF">FC43_GL000184</name>
</gene>
<dbReference type="InterPro" id="IPR000212">
    <property type="entry name" value="DNA_helicase_UvrD/REP"/>
</dbReference>
<evidence type="ECO:0000256" key="7">
    <source>
        <dbReference type="ARBA" id="ARBA00023235"/>
    </source>
</evidence>
<comment type="caution">
    <text evidence="14">The sequence shown here is derived from an EMBL/GenBank/DDBJ whole genome shotgun (WGS) entry which is preliminary data.</text>
</comment>
<evidence type="ECO:0000259" key="13">
    <source>
        <dbReference type="PROSITE" id="PS51217"/>
    </source>
</evidence>
<sequence>MNSGVKMQSALDGMNEQQRQAVLTTEGPLLVMAGAGSGKTRVLTHRIAYLIEEQGVLPWKILAITFTNKAAREMQERLTKLLGPSASDIWVSTFHALCVRILRRNIDKLGYNTAFTIADPGEQRTLMKRIFKEMNLDPKKFEPRNFLSAISNAKNALETPAAYQAKYQDPYHKLVGEAYGRYQKELEANQTLDFDDLIMKTIELFKTEPATLAYYQDKFNYIHVDEYQDTNDAQYQLVHQLAAKYENLCVVGDADQSIYGWRGANMNNILNFEKDYPTAQTIMLEQNYRSTQTILDAANQVIANNVNRKDKKLWTQNGQGDKISYYRAQSEHDEAYYVVKQIEKQRQAHGYAYGDFAILYRTNAQSRLIEETFMKSSIPYTMVGGHKFYDRMEIRDLLGYLTLVANPDDSLSFERVVNVPKRGIGATSLNKLRQFAADMGWSLMKAAENVELANQISPSVKKKLTGFAEEMQQLQTQAANLTLTELTDAILTQTGYRASLQAVANKDLQAQTRLENLEEFKSVTQEFDQKHGDEVTTTQEQLTQFLTDLALVSPQDELEDQTNTVTLMTLHAAKGLEFPVVFLIGMEEGIFPLARAKENPEEAEEERRLAYVGITRAKQKLYLTNANSRVLYGRIQRNPASEFVTEISEDLLQQDSPAVRSNAPFTRLKQGHSTRLATTTTYTAKQTHSTKQVANQGTGAEKGNWQAGDKVMHKKWGQGTVVAVNGTGTDMELDIAFPNEGVRRLLASFAPIKKVED</sequence>
<evidence type="ECO:0000256" key="10">
    <source>
        <dbReference type="PROSITE-ProRule" id="PRU00560"/>
    </source>
</evidence>
<dbReference type="PROSITE" id="PS51217">
    <property type="entry name" value="UVRD_HELICASE_CTER"/>
    <property type="match status" value="1"/>
</dbReference>
<keyword evidence="7" id="KW-0413">Isomerase</keyword>
<dbReference type="CDD" id="cd18807">
    <property type="entry name" value="SF1_C_UvrD"/>
    <property type="match status" value="1"/>
</dbReference>
<dbReference type="GO" id="GO:0043138">
    <property type="term" value="F:3'-5' DNA helicase activity"/>
    <property type="evidence" value="ECO:0007669"/>
    <property type="project" value="UniProtKB-EC"/>
</dbReference>
<dbReference type="FunFam" id="1.10.486.10:FF:000003">
    <property type="entry name" value="ATP-dependent DNA helicase"/>
    <property type="match status" value="1"/>
</dbReference>
<dbReference type="Gene3D" id="1.10.486.10">
    <property type="entry name" value="PCRA, domain 4"/>
    <property type="match status" value="1"/>
</dbReference>
<feature type="domain" description="UvrD-like helicase C-terminal" evidence="13">
    <location>
        <begin position="292"/>
        <end position="575"/>
    </location>
</feature>
<dbReference type="PANTHER" id="PTHR11070:SF2">
    <property type="entry name" value="ATP-DEPENDENT DNA HELICASE SRS2"/>
    <property type="match status" value="1"/>
</dbReference>
<dbReference type="InterPro" id="IPR014016">
    <property type="entry name" value="UvrD-like_ATP-bd"/>
</dbReference>
<dbReference type="Gene3D" id="1.10.10.160">
    <property type="match status" value="1"/>
</dbReference>